<keyword evidence="1" id="KW-0812">Transmembrane</keyword>
<proteinExistence type="predicted"/>
<gene>
    <name evidence="2" type="ORF">CLUMA_CG014935</name>
</gene>
<feature type="transmembrane region" description="Helical" evidence="1">
    <location>
        <begin position="88"/>
        <end position="107"/>
    </location>
</feature>
<accession>A0A1J1INB0</accession>
<keyword evidence="1" id="KW-0472">Membrane</keyword>
<name>A0A1J1INB0_9DIPT</name>
<dbReference type="EMBL" id="CVRI01000056">
    <property type="protein sequence ID" value="CRL01719.1"/>
    <property type="molecule type" value="Genomic_DNA"/>
</dbReference>
<evidence type="ECO:0000313" key="3">
    <source>
        <dbReference type="Proteomes" id="UP000183832"/>
    </source>
</evidence>
<evidence type="ECO:0000256" key="1">
    <source>
        <dbReference type="SAM" id="Phobius"/>
    </source>
</evidence>
<keyword evidence="3" id="KW-1185">Reference proteome</keyword>
<protein>
    <submittedName>
        <fullName evidence="2">CLUMA_CG014935, isoform A</fullName>
    </submittedName>
</protein>
<dbReference type="AlphaFoldDB" id="A0A1J1INB0"/>
<dbReference type="Proteomes" id="UP000183832">
    <property type="component" value="Unassembled WGS sequence"/>
</dbReference>
<evidence type="ECO:0000313" key="2">
    <source>
        <dbReference type="EMBL" id="CRL01719.1"/>
    </source>
</evidence>
<sequence>MKLQVAAKNGNWRREVPEESCYRLRSNSQFSCKNINILRSTNMRHKHQMPKTKTFKNFIWLDDLISCVYLSSGIATDEKRTQILRSSLALFLFFDAIFSLSLALKLYGSCLRSKENYNFSI</sequence>
<organism evidence="2 3">
    <name type="scientific">Clunio marinus</name>
    <dbReference type="NCBI Taxonomy" id="568069"/>
    <lineage>
        <taxon>Eukaryota</taxon>
        <taxon>Metazoa</taxon>
        <taxon>Ecdysozoa</taxon>
        <taxon>Arthropoda</taxon>
        <taxon>Hexapoda</taxon>
        <taxon>Insecta</taxon>
        <taxon>Pterygota</taxon>
        <taxon>Neoptera</taxon>
        <taxon>Endopterygota</taxon>
        <taxon>Diptera</taxon>
        <taxon>Nematocera</taxon>
        <taxon>Chironomoidea</taxon>
        <taxon>Chironomidae</taxon>
        <taxon>Clunio</taxon>
    </lineage>
</organism>
<keyword evidence="1" id="KW-1133">Transmembrane helix</keyword>
<reference evidence="2 3" key="1">
    <citation type="submission" date="2015-04" db="EMBL/GenBank/DDBJ databases">
        <authorList>
            <person name="Syromyatnikov M.Y."/>
            <person name="Popov V.N."/>
        </authorList>
    </citation>
    <scope>NUCLEOTIDE SEQUENCE [LARGE SCALE GENOMIC DNA]</scope>
</reference>